<feature type="domain" description="LOB" evidence="4">
    <location>
        <begin position="68"/>
        <end position="169"/>
    </location>
</feature>
<evidence type="ECO:0000313" key="5">
    <source>
        <dbReference type="EMBL" id="KAL0002055.1"/>
    </source>
</evidence>
<dbReference type="CDD" id="cd00112">
    <property type="entry name" value="LDLa"/>
    <property type="match status" value="1"/>
</dbReference>
<dbReference type="PROSITE" id="PS50891">
    <property type="entry name" value="LOB"/>
    <property type="match status" value="1"/>
</dbReference>
<comment type="similarity">
    <text evidence="1">Belongs to the LOB domain-containing protein family.</text>
</comment>
<dbReference type="Pfam" id="PF03195">
    <property type="entry name" value="LOB"/>
    <property type="match status" value="1"/>
</dbReference>
<proteinExistence type="inferred from homology"/>
<keyword evidence="3" id="KW-0812">Transmembrane</keyword>
<feature type="transmembrane region" description="Helical" evidence="3">
    <location>
        <begin position="6"/>
        <end position="25"/>
    </location>
</feature>
<keyword evidence="3" id="KW-1133">Transmembrane helix</keyword>
<gene>
    <name evidence="5" type="ORF">SO802_015836</name>
</gene>
<accession>A0AAW2CUT5</accession>
<organism evidence="5 6">
    <name type="scientific">Lithocarpus litseifolius</name>
    <dbReference type="NCBI Taxonomy" id="425828"/>
    <lineage>
        <taxon>Eukaryota</taxon>
        <taxon>Viridiplantae</taxon>
        <taxon>Streptophyta</taxon>
        <taxon>Embryophyta</taxon>
        <taxon>Tracheophyta</taxon>
        <taxon>Spermatophyta</taxon>
        <taxon>Magnoliopsida</taxon>
        <taxon>eudicotyledons</taxon>
        <taxon>Gunneridae</taxon>
        <taxon>Pentapetalae</taxon>
        <taxon>rosids</taxon>
        <taxon>fabids</taxon>
        <taxon>Fagales</taxon>
        <taxon>Fagaceae</taxon>
        <taxon>Lithocarpus</taxon>
    </lineage>
</organism>
<dbReference type="InterPro" id="IPR028146">
    <property type="entry name" value="PRKCSH_N"/>
</dbReference>
<evidence type="ECO:0000256" key="1">
    <source>
        <dbReference type="ARBA" id="ARBA00005474"/>
    </source>
</evidence>
<keyword evidence="2" id="KW-1015">Disulfide bond</keyword>
<feature type="transmembrane region" description="Helical" evidence="3">
    <location>
        <begin position="283"/>
        <end position="304"/>
    </location>
</feature>
<evidence type="ECO:0000256" key="3">
    <source>
        <dbReference type="SAM" id="Phobius"/>
    </source>
</evidence>
<dbReference type="InterPro" id="IPR039794">
    <property type="entry name" value="Gtb1-like"/>
</dbReference>
<evidence type="ECO:0000259" key="4">
    <source>
        <dbReference type="PROSITE" id="PS50891"/>
    </source>
</evidence>
<dbReference type="EMBL" id="JAZDWU010000005">
    <property type="protein sequence ID" value="KAL0002055.1"/>
    <property type="molecule type" value="Genomic_DNA"/>
</dbReference>
<dbReference type="AlphaFoldDB" id="A0AAW2CUT5"/>
<dbReference type="PANTHER" id="PTHR12630:SF17">
    <property type="entry name" value="EXPRESSED PROTEIN"/>
    <property type="match status" value="1"/>
</dbReference>
<name>A0AAW2CUT5_9ROSI</name>
<evidence type="ECO:0000256" key="2">
    <source>
        <dbReference type="ARBA" id="ARBA00023157"/>
    </source>
</evidence>
<feature type="transmembrane region" description="Helical" evidence="3">
    <location>
        <begin position="443"/>
        <end position="463"/>
    </location>
</feature>
<dbReference type="InterPro" id="IPR004883">
    <property type="entry name" value="LOB"/>
</dbReference>
<dbReference type="Pfam" id="PF12999">
    <property type="entry name" value="PRKCSH-like"/>
    <property type="match status" value="1"/>
</dbReference>
<protein>
    <recommendedName>
        <fullName evidence="4">LOB domain-containing protein</fullName>
    </recommendedName>
</protein>
<keyword evidence="3" id="KW-0472">Membrane</keyword>
<comment type="caution">
    <text evidence="5">The sequence shown here is derived from an EMBL/GenBank/DDBJ whole genome shotgun (WGS) entry which is preliminary data.</text>
</comment>
<dbReference type="GO" id="GO:0006491">
    <property type="term" value="P:N-glycan processing"/>
    <property type="evidence" value="ECO:0007669"/>
    <property type="project" value="TreeGrafter"/>
</dbReference>
<dbReference type="GO" id="GO:0017177">
    <property type="term" value="C:glucosidase II complex"/>
    <property type="evidence" value="ECO:0007669"/>
    <property type="project" value="TreeGrafter"/>
</dbReference>
<reference evidence="5 6" key="1">
    <citation type="submission" date="2024-01" db="EMBL/GenBank/DDBJ databases">
        <title>A telomere-to-telomere, gap-free genome of sweet tea (Lithocarpus litseifolius).</title>
        <authorList>
            <person name="Zhou J."/>
        </authorList>
    </citation>
    <scope>NUCLEOTIDE SEQUENCE [LARGE SCALE GENOMIC DNA]</scope>
    <source>
        <strain evidence="5">Zhou-2022a</strain>
        <tissue evidence="5">Leaf</tissue>
    </source>
</reference>
<keyword evidence="6" id="KW-1185">Reference proteome</keyword>
<dbReference type="Proteomes" id="UP001459277">
    <property type="component" value="Unassembled WGS sequence"/>
</dbReference>
<sequence length="475" mass="53442">MVVCGLRLLWVVVLLLPVELWRLWVERERRRGTGEIGSEEGDLCYNIDLRFEFLKMQRNNNGAQAANPACAACKHQRKKCTESCILAPYFPANRSREFQAVHKVFGVSNVTKILKNLMEEERKAAVESLVWEASCRQKDPVLGPYGEYSRVFDELKNYKSQLPGGGIGYKVVESNLMGWSGTNGIHDKGMANGGEVVGNSLNYNNIPDNGNGIVDSNLYGYSLDYEDKVITQETFASGGVPLQQNSINGFNHQQYYHPGPIHRHKPKMLGMALETRHHRSSSLLTLLISLLSASFIFTCSYGYILGLHPLDEKYFDSEVIRCKDGSKSFTRDRVNDDFCDCVDGTDEPGTSACQAGKFYCRNVGSKPQFIFSSRINDRVCDCCDGSDEHDGSVHCTNTCVMGGNIEYMTSSNISTSLDMSSIDVKKTKSEVYMEDLIQKLKGLKVLIILQAVLICFAVIFRIFHRRARSKIRRYR</sequence>
<dbReference type="PANTHER" id="PTHR12630">
    <property type="entry name" value="N-LINKED OLIGOSACCHARIDE PROCESSING"/>
    <property type="match status" value="1"/>
</dbReference>
<evidence type="ECO:0000313" key="6">
    <source>
        <dbReference type="Proteomes" id="UP001459277"/>
    </source>
</evidence>
<dbReference type="InterPro" id="IPR002172">
    <property type="entry name" value="LDrepeatLR_classA_rpt"/>
</dbReference>